<dbReference type="PANTHER" id="PTHR44858">
    <property type="entry name" value="TETRATRICOPEPTIDE REPEAT PROTEIN 6"/>
    <property type="match status" value="1"/>
</dbReference>
<dbReference type="InterPro" id="IPR050498">
    <property type="entry name" value="Ycf3"/>
</dbReference>
<gene>
    <name evidence="4" type="ORF">GLV81_13230</name>
</gene>
<dbReference type="PANTHER" id="PTHR44858:SF1">
    <property type="entry name" value="UDP-N-ACETYLGLUCOSAMINE--PEPTIDE N-ACETYLGLUCOSAMINYLTRANSFERASE SPINDLY-RELATED"/>
    <property type="match status" value="1"/>
</dbReference>
<dbReference type="InterPro" id="IPR019734">
    <property type="entry name" value="TPR_rpt"/>
</dbReference>
<evidence type="ECO:0000256" key="1">
    <source>
        <dbReference type="ARBA" id="ARBA00022737"/>
    </source>
</evidence>
<reference evidence="4 5" key="1">
    <citation type="submission" date="2019-11" db="EMBL/GenBank/DDBJ databases">
        <authorList>
            <person name="Im W.T."/>
        </authorList>
    </citation>
    <scope>NUCLEOTIDE SEQUENCE [LARGE SCALE GENOMIC DNA]</scope>
    <source>
        <strain evidence="4 5">SB-02</strain>
    </source>
</reference>
<feature type="repeat" description="TPR" evidence="3">
    <location>
        <begin position="61"/>
        <end position="94"/>
    </location>
</feature>
<dbReference type="Pfam" id="PF14559">
    <property type="entry name" value="TPR_19"/>
    <property type="match status" value="1"/>
</dbReference>
<dbReference type="Pfam" id="PF13414">
    <property type="entry name" value="TPR_11"/>
    <property type="match status" value="1"/>
</dbReference>
<dbReference type="SMART" id="SM00028">
    <property type="entry name" value="TPR"/>
    <property type="match status" value="4"/>
</dbReference>
<feature type="repeat" description="TPR" evidence="3">
    <location>
        <begin position="95"/>
        <end position="128"/>
    </location>
</feature>
<keyword evidence="5" id="KW-1185">Reference proteome</keyword>
<accession>A0A6I6GB87</accession>
<organism evidence="4 5">
    <name type="scientific">Phnomibacter ginsenosidimutans</name>
    <dbReference type="NCBI Taxonomy" id="2676868"/>
    <lineage>
        <taxon>Bacteria</taxon>
        <taxon>Pseudomonadati</taxon>
        <taxon>Bacteroidota</taxon>
        <taxon>Chitinophagia</taxon>
        <taxon>Chitinophagales</taxon>
        <taxon>Chitinophagaceae</taxon>
        <taxon>Phnomibacter</taxon>
    </lineage>
</organism>
<protein>
    <submittedName>
        <fullName evidence="4">Tetratricopeptide repeat protein</fullName>
    </submittedName>
</protein>
<dbReference type="InterPro" id="IPR011990">
    <property type="entry name" value="TPR-like_helical_dom_sf"/>
</dbReference>
<evidence type="ECO:0000313" key="5">
    <source>
        <dbReference type="Proteomes" id="UP000426027"/>
    </source>
</evidence>
<dbReference type="Proteomes" id="UP000426027">
    <property type="component" value="Chromosome"/>
</dbReference>
<keyword evidence="2 3" id="KW-0802">TPR repeat</keyword>
<evidence type="ECO:0000313" key="4">
    <source>
        <dbReference type="EMBL" id="QGW28933.1"/>
    </source>
</evidence>
<dbReference type="SUPFAM" id="SSF48452">
    <property type="entry name" value="TPR-like"/>
    <property type="match status" value="1"/>
</dbReference>
<dbReference type="EMBL" id="CP046566">
    <property type="protein sequence ID" value="QGW28933.1"/>
    <property type="molecule type" value="Genomic_DNA"/>
</dbReference>
<proteinExistence type="predicted"/>
<name>A0A6I6GB87_9BACT</name>
<dbReference type="PROSITE" id="PS50005">
    <property type="entry name" value="TPR"/>
    <property type="match status" value="2"/>
</dbReference>
<dbReference type="RefSeq" id="WP_157479286.1">
    <property type="nucleotide sequence ID" value="NZ_CP046566.1"/>
</dbReference>
<dbReference type="KEGG" id="fls:GLV81_13230"/>
<evidence type="ECO:0000256" key="2">
    <source>
        <dbReference type="ARBA" id="ARBA00022803"/>
    </source>
</evidence>
<sequence>MHYSKQNDVVSAEKYYRRAIAKDSQLAIARVNLASILNATGKNTEALQQLQIAAKIEPNSDHIFYTLGLLYAELKEMEPAEKALQKAITLNKQNIRAQYNYGILLQQQGKQDAAEKVYTTALEQAPTNADLLNALTILYMQTNQREKAITTGKILQQYHGTNPAYSNLLQQLRLQ</sequence>
<evidence type="ECO:0000256" key="3">
    <source>
        <dbReference type="PROSITE-ProRule" id="PRU00339"/>
    </source>
</evidence>
<keyword evidence="1" id="KW-0677">Repeat</keyword>
<dbReference type="Gene3D" id="1.25.40.10">
    <property type="entry name" value="Tetratricopeptide repeat domain"/>
    <property type="match status" value="1"/>
</dbReference>
<dbReference type="AlphaFoldDB" id="A0A6I6GB87"/>